<feature type="transmembrane region" description="Helical" evidence="1">
    <location>
        <begin position="109"/>
        <end position="129"/>
    </location>
</feature>
<proteinExistence type="predicted"/>
<name>A0A2M8EX85_9BACT</name>
<comment type="caution">
    <text evidence="2">The sequence shown here is derived from an EMBL/GenBank/DDBJ whole genome shotgun (WGS) entry which is preliminary data.</text>
</comment>
<evidence type="ECO:0000256" key="1">
    <source>
        <dbReference type="SAM" id="Phobius"/>
    </source>
</evidence>
<dbReference type="Proteomes" id="UP000231383">
    <property type="component" value="Unassembled WGS sequence"/>
</dbReference>
<feature type="transmembrane region" description="Helical" evidence="1">
    <location>
        <begin position="291"/>
        <end position="316"/>
    </location>
</feature>
<dbReference type="EMBL" id="PFSC01000143">
    <property type="protein sequence ID" value="PJC30459.1"/>
    <property type="molecule type" value="Genomic_DNA"/>
</dbReference>
<organism evidence="2 3">
    <name type="scientific">Candidatus Roizmanbacteria bacterium CG_4_9_14_0_2_um_filter_39_13</name>
    <dbReference type="NCBI Taxonomy" id="1974839"/>
    <lineage>
        <taxon>Bacteria</taxon>
        <taxon>Candidatus Roizmaniibacteriota</taxon>
    </lineage>
</organism>
<accession>A0A2M8EX85</accession>
<reference evidence="3" key="1">
    <citation type="submission" date="2017-09" db="EMBL/GenBank/DDBJ databases">
        <title>Depth-based differentiation of microbial function through sediment-hosted aquifers and enrichment of novel symbionts in the deep terrestrial subsurface.</title>
        <authorList>
            <person name="Probst A.J."/>
            <person name="Ladd B."/>
            <person name="Jarett J.K."/>
            <person name="Geller-Mcgrath D.E."/>
            <person name="Sieber C.M.K."/>
            <person name="Emerson J.B."/>
            <person name="Anantharaman K."/>
            <person name="Thomas B.C."/>
            <person name="Malmstrom R."/>
            <person name="Stieglmeier M."/>
            <person name="Klingl A."/>
            <person name="Woyke T."/>
            <person name="Ryan C.M."/>
            <person name="Banfield J.F."/>
        </authorList>
    </citation>
    <scope>NUCLEOTIDE SEQUENCE [LARGE SCALE GENOMIC DNA]</scope>
</reference>
<sequence>MNRRAHLYALIIFFFALLVRIVFLDSIPGNINPDAIDTLRTYIWDSSHATLSPVGFNWNGASAINTIIIGTSWKLFGESIFGLRLPSALFSSLSIAVVFYLGYMITKNLWLTFAFALATATNSWFLNFSRSGWENVWNSLSVMLIALGLNFFISKRLYKAGSLLVGVGSLLGLYFYHPGKMLFPVAMLILFVYSIAFKANKLSAILYLFITVFAVSILFIPQFISIVQNPETATNRISTVSINNHYDVSPSEQIKRNLIGFSLFRPQDFNFGSWSRYISDQEYPIYPIITLLYWLGIIVSLIKFPYLSVFYLLSILPVELLSQHTPDAARAVHIVPMIFLFALIGCSVLIDWLDKFLQSKSTIWKLLPTATATCFVIVVAFFQLSWYFSWIQKSQTLESRQPAIWLDEYDIWETDISYFIEKDKNYNIDEWRDIKNTNYGISD</sequence>
<evidence type="ECO:0000313" key="2">
    <source>
        <dbReference type="EMBL" id="PJC30459.1"/>
    </source>
</evidence>
<protein>
    <recommendedName>
        <fullName evidence="4">Glycosyltransferase RgtA/B/C/D-like domain-containing protein</fullName>
    </recommendedName>
</protein>
<dbReference type="AlphaFoldDB" id="A0A2M8EX85"/>
<keyword evidence="1" id="KW-0812">Transmembrane</keyword>
<feature type="transmembrane region" description="Helical" evidence="1">
    <location>
        <begin position="7"/>
        <end position="24"/>
    </location>
</feature>
<feature type="transmembrane region" description="Helical" evidence="1">
    <location>
        <begin position="204"/>
        <end position="224"/>
    </location>
</feature>
<feature type="transmembrane region" description="Helical" evidence="1">
    <location>
        <begin position="160"/>
        <end position="176"/>
    </location>
</feature>
<gene>
    <name evidence="2" type="ORF">CO051_05595</name>
</gene>
<feature type="transmembrane region" description="Helical" evidence="1">
    <location>
        <begin position="135"/>
        <end position="153"/>
    </location>
</feature>
<feature type="transmembrane region" description="Helical" evidence="1">
    <location>
        <begin position="370"/>
        <end position="390"/>
    </location>
</feature>
<feature type="transmembrane region" description="Helical" evidence="1">
    <location>
        <begin position="182"/>
        <end position="197"/>
    </location>
</feature>
<feature type="transmembrane region" description="Helical" evidence="1">
    <location>
        <begin position="81"/>
        <end position="102"/>
    </location>
</feature>
<keyword evidence="1" id="KW-1133">Transmembrane helix</keyword>
<evidence type="ECO:0000313" key="3">
    <source>
        <dbReference type="Proteomes" id="UP000231383"/>
    </source>
</evidence>
<feature type="transmembrane region" description="Helical" evidence="1">
    <location>
        <begin position="328"/>
        <end position="350"/>
    </location>
</feature>
<keyword evidence="1" id="KW-0472">Membrane</keyword>
<evidence type="ECO:0008006" key="4">
    <source>
        <dbReference type="Google" id="ProtNLM"/>
    </source>
</evidence>